<evidence type="ECO:0000256" key="1">
    <source>
        <dbReference type="SAM" id="Coils"/>
    </source>
</evidence>
<feature type="compositionally biased region" description="Low complexity" evidence="2">
    <location>
        <begin position="13"/>
        <end position="22"/>
    </location>
</feature>
<keyword evidence="3" id="KW-0812">Transmembrane</keyword>
<evidence type="ECO:0000313" key="5">
    <source>
        <dbReference type="Proteomes" id="UP000198718"/>
    </source>
</evidence>
<sequence>MVVAKRKYDYLEPQEQQQQKPIQRQKPKKNYRFEKIMMGFGIITVLSISLVLLIRFATITEAKHRIHHLHNQLEQLETQKEHLRVEVERVSKSRWIEREAKDRLNMQYPLPEQIIYISVDPIETAMLRNQLNNNEEEIYDKGGSGDTFNKIFSRFVGLFKI</sequence>
<feature type="compositionally biased region" description="Basic and acidic residues" evidence="2">
    <location>
        <begin position="1"/>
        <end position="10"/>
    </location>
</feature>
<evidence type="ECO:0000256" key="2">
    <source>
        <dbReference type="SAM" id="MobiDB-lite"/>
    </source>
</evidence>
<accession>A0A1G9BN46</accession>
<feature type="region of interest" description="Disordered" evidence="2">
    <location>
        <begin position="1"/>
        <end position="26"/>
    </location>
</feature>
<reference evidence="4 5" key="1">
    <citation type="submission" date="2016-10" db="EMBL/GenBank/DDBJ databases">
        <authorList>
            <person name="de Groot N.N."/>
        </authorList>
    </citation>
    <scope>NUCLEOTIDE SEQUENCE [LARGE SCALE GENOMIC DNA]</scope>
    <source>
        <strain evidence="4 5">DSM 18346</strain>
    </source>
</reference>
<keyword evidence="3" id="KW-0472">Membrane</keyword>
<protein>
    <submittedName>
        <fullName evidence="4">Cell division protein FtsL</fullName>
    </submittedName>
</protein>
<dbReference type="GO" id="GO:0051301">
    <property type="term" value="P:cell division"/>
    <property type="evidence" value="ECO:0007669"/>
    <property type="project" value="UniProtKB-KW"/>
</dbReference>
<keyword evidence="1" id="KW-0175">Coiled coil</keyword>
<dbReference type="AlphaFoldDB" id="A0A1G9BN46"/>
<evidence type="ECO:0000256" key="3">
    <source>
        <dbReference type="SAM" id="Phobius"/>
    </source>
</evidence>
<keyword evidence="5" id="KW-1185">Reference proteome</keyword>
<organism evidence="4 5">
    <name type="scientific">Natronincola ferrireducens</name>
    <dbReference type="NCBI Taxonomy" id="393762"/>
    <lineage>
        <taxon>Bacteria</taxon>
        <taxon>Bacillati</taxon>
        <taxon>Bacillota</taxon>
        <taxon>Clostridia</taxon>
        <taxon>Peptostreptococcales</taxon>
        <taxon>Natronincolaceae</taxon>
        <taxon>Natronincola</taxon>
    </lineage>
</organism>
<keyword evidence="4" id="KW-0132">Cell division</keyword>
<keyword evidence="3" id="KW-1133">Transmembrane helix</keyword>
<dbReference type="OrthoDB" id="1757177at2"/>
<feature type="transmembrane region" description="Helical" evidence="3">
    <location>
        <begin position="36"/>
        <end position="57"/>
    </location>
</feature>
<gene>
    <name evidence="4" type="ORF">SAMN05660472_01209</name>
</gene>
<feature type="coiled-coil region" evidence="1">
    <location>
        <begin position="59"/>
        <end position="93"/>
    </location>
</feature>
<dbReference type="STRING" id="393762.SAMN05660472_01209"/>
<keyword evidence="4" id="KW-0131">Cell cycle</keyword>
<proteinExistence type="predicted"/>
<dbReference type="RefSeq" id="WP_090551938.1">
    <property type="nucleotide sequence ID" value="NZ_FNFP01000002.1"/>
</dbReference>
<name>A0A1G9BN46_9FIRM</name>
<evidence type="ECO:0000313" key="4">
    <source>
        <dbReference type="EMBL" id="SDK40285.1"/>
    </source>
</evidence>
<dbReference type="Proteomes" id="UP000198718">
    <property type="component" value="Unassembled WGS sequence"/>
</dbReference>
<dbReference type="EMBL" id="FNFP01000002">
    <property type="protein sequence ID" value="SDK40285.1"/>
    <property type="molecule type" value="Genomic_DNA"/>
</dbReference>